<dbReference type="EMBL" id="BK016014">
    <property type="protein sequence ID" value="DAF89592.1"/>
    <property type="molecule type" value="Genomic_DNA"/>
</dbReference>
<organism evidence="1">
    <name type="scientific">Siphoviridae sp. ctZD11</name>
    <dbReference type="NCBI Taxonomy" id="2825556"/>
    <lineage>
        <taxon>Viruses</taxon>
        <taxon>Duplodnaviria</taxon>
        <taxon>Heunggongvirae</taxon>
        <taxon>Uroviricota</taxon>
        <taxon>Caudoviricetes</taxon>
    </lineage>
</organism>
<protein>
    <submittedName>
        <fullName evidence="1">Uncharacterized protein</fullName>
    </submittedName>
</protein>
<accession>A0A8S5U538</accession>
<proteinExistence type="predicted"/>
<name>A0A8S5U538_9CAUD</name>
<sequence length="163" mass="18240">MSVIDNLIFDRTQADVDRVFELKNKILTGGGLSALTSEEQTEYMAGMKGAYNYTDFNRIGEAISYLVERMKALAIYDDSIIPKVDWAVGDWPTQSQISNLLTCLTKLRAKLNLPANAPSVPGSMDYMTYQLANDIEQLLFMIDSRVTQTTAPFPYTGVRYCGQ</sequence>
<evidence type="ECO:0000313" key="1">
    <source>
        <dbReference type="EMBL" id="DAF89592.1"/>
    </source>
</evidence>
<reference evidence="1" key="1">
    <citation type="journal article" date="2021" name="Proc. Natl. Acad. Sci. U.S.A.">
        <title>A Catalog of Tens of Thousands of Viruses from Human Metagenomes Reveals Hidden Associations with Chronic Diseases.</title>
        <authorList>
            <person name="Tisza M.J."/>
            <person name="Buck C.B."/>
        </authorList>
    </citation>
    <scope>NUCLEOTIDE SEQUENCE</scope>
    <source>
        <strain evidence="1">CtZD11</strain>
    </source>
</reference>